<evidence type="ECO:0000256" key="1">
    <source>
        <dbReference type="SAM" id="Coils"/>
    </source>
</evidence>
<dbReference type="AlphaFoldDB" id="A0AAV7MHB8"/>
<keyword evidence="4" id="KW-1185">Reference proteome</keyword>
<feature type="coiled-coil region" evidence="1">
    <location>
        <begin position="305"/>
        <end position="332"/>
    </location>
</feature>
<evidence type="ECO:0000313" key="3">
    <source>
        <dbReference type="EMBL" id="KAJ1102716.1"/>
    </source>
</evidence>
<dbReference type="InterPro" id="IPR026175">
    <property type="entry name" value="MIPOL1"/>
</dbReference>
<reference evidence="3" key="1">
    <citation type="journal article" date="2022" name="bioRxiv">
        <title>Sequencing and chromosome-scale assembly of the giantPleurodeles waltlgenome.</title>
        <authorList>
            <person name="Brown T."/>
            <person name="Elewa A."/>
            <person name="Iarovenko S."/>
            <person name="Subramanian E."/>
            <person name="Araus A.J."/>
            <person name="Petzold A."/>
            <person name="Susuki M."/>
            <person name="Suzuki K.-i.T."/>
            <person name="Hayashi T."/>
            <person name="Toyoda A."/>
            <person name="Oliveira C."/>
            <person name="Osipova E."/>
            <person name="Leigh N.D."/>
            <person name="Simon A."/>
            <person name="Yun M.H."/>
        </authorList>
    </citation>
    <scope>NUCLEOTIDE SEQUENCE</scope>
    <source>
        <strain evidence="3">20211129_DDA</strain>
        <tissue evidence="3">Liver</tissue>
    </source>
</reference>
<evidence type="ECO:0000313" key="4">
    <source>
        <dbReference type="Proteomes" id="UP001066276"/>
    </source>
</evidence>
<accession>A0AAV7MHB8</accession>
<feature type="coiled-coil region" evidence="1">
    <location>
        <begin position="176"/>
        <end position="203"/>
    </location>
</feature>
<protein>
    <recommendedName>
        <fullName evidence="5">Mirror-image polydactyly 1</fullName>
    </recommendedName>
</protein>
<evidence type="ECO:0008006" key="5">
    <source>
        <dbReference type="Google" id="ProtNLM"/>
    </source>
</evidence>
<feature type="coiled-coil region" evidence="1">
    <location>
        <begin position="381"/>
        <end position="422"/>
    </location>
</feature>
<feature type="compositionally biased region" description="Polar residues" evidence="2">
    <location>
        <begin position="60"/>
        <end position="79"/>
    </location>
</feature>
<dbReference type="PANTHER" id="PTHR22089">
    <property type="entry name" value="MIRROR-IMAGE POLYDACTYLY GENE 1 PROTEIN"/>
    <property type="match status" value="1"/>
</dbReference>
<sequence>MDAPSEEWQPDALGQETKNALHQHECGLQESWDQGLMILPSPDASKVPQAPVPNPRSVYAVSSQTENTAMTPGNASAPSATERPKTRLGESPASVVGQAKAVDVSLLLKELDILRTSNTKLREALSERDLELQSLKLELELQETASEAGMAERTAALVEEVYLAQRERDQAVMARLRLANEERDDAILRAKRLEQSLRGLEDINPEEHEATLQELLTRVQTADSGAEIEKSTAILLDRVQRTKERKREITSEEMSAVIAERDAALAQCKRLEQELHCARDRSQTSSSVRPVAVETHPERTQKVQLMSLQQDRDKAVEEYKKLEEELQTLRVYYSLHQSLSQEVILKEQFQVAIHTYEEALKNREQVALITLQQNEALAAQAQQVVCESAALQARLQQAESAAQAADEKVQRLERLVDVLRKKVGAGTLRTMI</sequence>
<dbReference type="EMBL" id="JANPWB010000013">
    <property type="protein sequence ID" value="KAJ1102716.1"/>
    <property type="molecule type" value="Genomic_DNA"/>
</dbReference>
<organism evidence="3 4">
    <name type="scientific">Pleurodeles waltl</name>
    <name type="common">Iberian ribbed newt</name>
    <dbReference type="NCBI Taxonomy" id="8319"/>
    <lineage>
        <taxon>Eukaryota</taxon>
        <taxon>Metazoa</taxon>
        <taxon>Chordata</taxon>
        <taxon>Craniata</taxon>
        <taxon>Vertebrata</taxon>
        <taxon>Euteleostomi</taxon>
        <taxon>Amphibia</taxon>
        <taxon>Batrachia</taxon>
        <taxon>Caudata</taxon>
        <taxon>Salamandroidea</taxon>
        <taxon>Salamandridae</taxon>
        <taxon>Pleurodelinae</taxon>
        <taxon>Pleurodeles</taxon>
    </lineage>
</organism>
<evidence type="ECO:0000256" key="2">
    <source>
        <dbReference type="SAM" id="MobiDB-lite"/>
    </source>
</evidence>
<feature type="region of interest" description="Disordered" evidence="2">
    <location>
        <begin position="1"/>
        <end position="94"/>
    </location>
</feature>
<name>A0AAV7MHB8_PLEWA</name>
<feature type="region of interest" description="Disordered" evidence="2">
    <location>
        <begin position="279"/>
        <end position="301"/>
    </location>
</feature>
<keyword evidence="1" id="KW-0175">Coiled coil</keyword>
<dbReference type="Proteomes" id="UP001066276">
    <property type="component" value="Chromosome 9"/>
</dbReference>
<comment type="caution">
    <text evidence="3">The sequence shown here is derived from an EMBL/GenBank/DDBJ whole genome shotgun (WGS) entry which is preliminary data.</text>
</comment>
<dbReference type="PANTHER" id="PTHR22089:SF2">
    <property type="entry name" value="MIRROR-IMAGE POLYDACTYLY GENE 1 PROTEIN"/>
    <property type="match status" value="1"/>
</dbReference>
<proteinExistence type="predicted"/>
<gene>
    <name evidence="3" type="ORF">NDU88_000160</name>
</gene>